<keyword evidence="13" id="KW-1185">Reference proteome</keyword>
<feature type="domain" description="Magnesium chelatase subunit H N-terminal" evidence="11">
    <location>
        <begin position="82"/>
        <end position="242"/>
    </location>
</feature>
<dbReference type="Proteomes" id="UP000554482">
    <property type="component" value="Unassembled WGS sequence"/>
</dbReference>
<proteinExistence type="inferred from homology"/>
<comment type="caution">
    <text evidence="12">The sequence shown here is derived from an EMBL/GenBank/DDBJ whole genome shotgun (WGS) entry which is preliminary data.</text>
</comment>
<dbReference type="OrthoDB" id="10252009at2759"/>
<dbReference type="NCBIfam" id="TIGR02025">
    <property type="entry name" value="BchH"/>
    <property type="match status" value="1"/>
</dbReference>
<dbReference type="Pfam" id="PF02514">
    <property type="entry name" value="CobN-Mg_chel"/>
    <property type="match status" value="1"/>
</dbReference>
<dbReference type="InterPro" id="IPR003672">
    <property type="entry name" value="CobN/Mg_chltase"/>
</dbReference>
<dbReference type="EC" id="6.6.1.1" evidence="2"/>
<evidence type="ECO:0000256" key="2">
    <source>
        <dbReference type="ARBA" id="ARBA00012825"/>
    </source>
</evidence>
<sequence>MASLVSSPFTLPLSKTENLSSLSQKQFFLHSFLPKKLNQGIGNGKAGLRVKCAAVGNGLFTQTTQEVRRIVPDNKNGLPRVKIVYVVLEAQYQASLSAAVRNLNSIGKDASYEVVGYLVEELRDVNNYENFCKDLEDANIFIGSLIFVEELAQKVKKAVEKERDRLDAVLVFPSMPEVMRLNKLGSFSMAQLGQSKSPFFQLFKKKKQGAGFADSMLKLVRTLPKVLKYLPSDKAQDARLYILSLQFWLGGSPDNLENFVKMISGSYVPALKGTKVEYSDPVLFLDSGVWHPLAPRMYDDVKEYLNWYDTRRDANEKLKDPNAPIVGLVLQRSHIVTGDDSHYVAVIMELEARGAKVIPIFAGGLDFSGPVERYLIDPITKKAFVHSVISLTGFALVGGPARQDHPKAIQALMKLDVPYLVALPLVFQTTEEWLNSTLGLHPIQVALQVALPELDGGMEPIVFSGRDPRTGKSHALHKRVEQLCTRAIRWGELKRKAKTEKRVAITVFSFPPDKGNVGTAAYLNVFASIFSVLKDLKKDGYNVEDLPETAEALIEEVIHDKEAKFSSPSLNVAYKMGVREYQNLTPYARALEESWGKPPGNLNSDGENLLVYGKQYGNVFIGVQPTFGYEGDPMRLLFSKSASPHHGFAAYYSFVEKIFKADAVLHFGTHGSLEFMPGKQVGMSDVCYPDSLIGNIPNVYYYAANNPSEATIAKRRSYANTISYLTPPAENAGLYKGLKQLGELIASYQSLKDTGRGPQIVNSIISTAKQCNLDKDVELPEEGEELAANERDLVVGKVYSKIMEIESRLLPCGLHIIGEPPSAMEAVATLVNIAALDRPEEGINSLPALLAETQGREIEDIYRGNDKGILKDVELLRQITEASRGAIGAFVEKTTNSKGQVVDVADKLTSILGFGVNEPWVQYLSDTKFYRADRNKLRTLFMYLGECLKLVVADNELGSLKQALEGGYVEPGPGGDPIRNPKVLPTGKNIHALDPQSIPTEAALQSAKVVVDRLLERQKADNGGKYPETVALVLWGTDNIKTYGESLAQVLWMIGVRPIADSVGRVNKVEPVSIEELGRPRIDVVVNCSGVFRDLFINQMNLLDSAVKMVAELDEPEDQNYVRKHAIEQAEALGVGVREAATRIFSNASGSYSSNVNLAVENSSWNDEKQLQDMYLSRKSFAFDSDSPGVGMTEKRKVFEMALSTADATFQNLDSSEISLTDVSHYFDSDPTNLVQGLRKDGKKPSAYVADTTTANAQVRTLSETVRLDARTKLLNPKWYEGMLSTGYEGVREIEKRLTNTVGWSATSGQVDNWVYEEANSTFIKDEEMLKRLMDTNPNSFRKLLQTFLEANGRGYWDTSEENIEKLKELYSEVEDKIEGIDR</sequence>
<keyword evidence="4" id="KW-0436">Ligase</keyword>
<dbReference type="InterPro" id="IPR022571">
    <property type="entry name" value="Mg_chelatase_H_N"/>
</dbReference>
<evidence type="ECO:0000256" key="5">
    <source>
        <dbReference type="ARBA" id="ARBA00022741"/>
    </source>
</evidence>
<dbReference type="CDD" id="cd10150">
    <property type="entry name" value="CobN_like"/>
    <property type="match status" value="1"/>
</dbReference>
<evidence type="ECO:0000256" key="7">
    <source>
        <dbReference type="ARBA" id="ARBA00023171"/>
    </source>
</evidence>
<evidence type="ECO:0000256" key="9">
    <source>
        <dbReference type="ARBA" id="ARBA00048693"/>
    </source>
</evidence>
<comment type="similarity">
    <text evidence="1">Belongs to the Mg-chelatase subunit H family.</text>
</comment>
<dbReference type="Pfam" id="PF11965">
    <property type="entry name" value="DUF3479"/>
    <property type="match status" value="1"/>
</dbReference>
<reference evidence="12 13" key="1">
    <citation type="submission" date="2020-06" db="EMBL/GenBank/DDBJ databases">
        <title>Transcriptomic and genomic resources for Thalictrum thalictroides and T. hernandezii: Facilitating candidate gene discovery in an emerging model plant lineage.</title>
        <authorList>
            <person name="Arias T."/>
            <person name="Riano-Pachon D.M."/>
            <person name="Di Stilio V.S."/>
        </authorList>
    </citation>
    <scope>NUCLEOTIDE SEQUENCE [LARGE SCALE GENOMIC DNA]</scope>
    <source>
        <strain evidence="13">cv. WT478/WT964</strain>
        <tissue evidence="12">Leaves</tissue>
    </source>
</reference>
<evidence type="ECO:0000256" key="6">
    <source>
        <dbReference type="ARBA" id="ARBA00022840"/>
    </source>
</evidence>
<gene>
    <name evidence="12" type="ORF">FRX31_030738</name>
</gene>
<evidence type="ECO:0000259" key="10">
    <source>
        <dbReference type="Pfam" id="PF02514"/>
    </source>
</evidence>
<name>A0A7J6V674_THATH</name>
<evidence type="ECO:0000256" key="4">
    <source>
        <dbReference type="ARBA" id="ARBA00022598"/>
    </source>
</evidence>
<evidence type="ECO:0000313" key="12">
    <source>
        <dbReference type="EMBL" id="KAF5179675.1"/>
    </source>
</evidence>
<evidence type="ECO:0000256" key="1">
    <source>
        <dbReference type="ARBA" id="ARBA00010851"/>
    </source>
</evidence>
<comment type="catalytic activity">
    <reaction evidence="9">
        <text>protoporphyrin IX + Mg(2+) + ATP + H2O = Mg-protoporphyrin IX + ADP + phosphate + 3 H(+)</text>
        <dbReference type="Rhea" id="RHEA:13961"/>
        <dbReference type="ChEBI" id="CHEBI:15377"/>
        <dbReference type="ChEBI" id="CHEBI:15378"/>
        <dbReference type="ChEBI" id="CHEBI:18420"/>
        <dbReference type="ChEBI" id="CHEBI:30616"/>
        <dbReference type="ChEBI" id="CHEBI:43474"/>
        <dbReference type="ChEBI" id="CHEBI:57306"/>
        <dbReference type="ChEBI" id="CHEBI:60492"/>
        <dbReference type="ChEBI" id="CHEBI:456216"/>
        <dbReference type="EC" id="6.6.1.1"/>
    </reaction>
</comment>
<evidence type="ECO:0000259" key="11">
    <source>
        <dbReference type="Pfam" id="PF11965"/>
    </source>
</evidence>
<dbReference type="GO" id="GO:0016851">
    <property type="term" value="F:magnesium chelatase activity"/>
    <property type="evidence" value="ECO:0007669"/>
    <property type="project" value="UniProtKB-EC"/>
</dbReference>
<dbReference type="PANTHER" id="PTHR44119:SF1">
    <property type="entry name" value="MAGNESIUM-CHELATASE SUBUNIT CHLH, CHLOROPLASTIC"/>
    <property type="match status" value="1"/>
</dbReference>
<keyword evidence="6" id="KW-0067">ATP-binding</keyword>
<accession>A0A7J6V674</accession>
<feature type="domain" description="CobN/magnesium chelatase" evidence="10">
    <location>
        <begin position="246"/>
        <end position="1363"/>
    </location>
</feature>
<dbReference type="PANTHER" id="PTHR44119">
    <property type="entry name" value="MAGNESIUM-CHELATASE SUBUNIT CHLH, CHLOROPLASTIC"/>
    <property type="match status" value="1"/>
</dbReference>
<evidence type="ECO:0000256" key="8">
    <source>
        <dbReference type="ARBA" id="ARBA00023444"/>
    </source>
</evidence>
<keyword evidence="3" id="KW-0602">Photosynthesis</keyword>
<keyword evidence="5" id="KW-0547">Nucleotide-binding</keyword>
<dbReference type="EMBL" id="JABWDY010038479">
    <property type="protein sequence ID" value="KAF5179675.1"/>
    <property type="molecule type" value="Genomic_DNA"/>
</dbReference>
<comment type="pathway">
    <text evidence="8">Porphyrin-containing compound metabolism.</text>
</comment>
<evidence type="ECO:0000313" key="13">
    <source>
        <dbReference type="Proteomes" id="UP000554482"/>
    </source>
</evidence>
<dbReference type="GO" id="GO:0005524">
    <property type="term" value="F:ATP binding"/>
    <property type="evidence" value="ECO:0007669"/>
    <property type="project" value="UniProtKB-KW"/>
</dbReference>
<organism evidence="12 13">
    <name type="scientific">Thalictrum thalictroides</name>
    <name type="common">Rue-anemone</name>
    <name type="synonym">Anemone thalictroides</name>
    <dbReference type="NCBI Taxonomy" id="46969"/>
    <lineage>
        <taxon>Eukaryota</taxon>
        <taxon>Viridiplantae</taxon>
        <taxon>Streptophyta</taxon>
        <taxon>Embryophyta</taxon>
        <taxon>Tracheophyta</taxon>
        <taxon>Spermatophyta</taxon>
        <taxon>Magnoliopsida</taxon>
        <taxon>Ranunculales</taxon>
        <taxon>Ranunculaceae</taxon>
        <taxon>Thalictroideae</taxon>
        <taxon>Thalictrum</taxon>
    </lineage>
</organism>
<dbReference type="GO" id="GO:0009507">
    <property type="term" value="C:chloroplast"/>
    <property type="evidence" value="ECO:0007669"/>
    <property type="project" value="TreeGrafter"/>
</dbReference>
<keyword evidence="7" id="KW-0149">Chlorophyll biosynthesis</keyword>
<protein>
    <recommendedName>
        <fullName evidence="2">magnesium chelatase</fullName>
        <ecNumber evidence="2">6.6.1.1</ecNumber>
    </recommendedName>
</protein>
<dbReference type="GO" id="GO:0015979">
    <property type="term" value="P:photosynthesis"/>
    <property type="evidence" value="ECO:0007669"/>
    <property type="project" value="UniProtKB-KW"/>
</dbReference>
<dbReference type="GO" id="GO:0015995">
    <property type="term" value="P:chlorophyll biosynthetic process"/>
    <property type="evidence" value="ECO:0007669"/>
    <property type="project" value="UniProtKB-KW"/>
</dbReference>
<dbReference type="NCBIfam" id="NF009140">
    <property type="entry name" value="PRK12493.1"/>
    <property type="match status" value="1"/>
</dbReference>
<dbReference type="InterPro" id="IPR011771">
    <property type="entry name" value="BchH"/>
</dbReference>
<evidence type="ECO:0000256" key="3">
    <source>
        <dbReference type="ARBA" id="ARBA00022531"/>
    </source>
</evidence>